<proteinExistence type="predicted"/>
<dbReference type="SUPFAM" id="SSF51905">
    <property type="entry name" value="FAD/NAD(P)-binding domain"/>
    <property type="match status" value="1"/>
</dbReference>
<reference evidence="2" key="1">
    <citation type="submission" date="2019-09" db="EMBL/GenBank/DDBJ databases">
        <authorList>
            <person name="Li J."/>
        </authorList>
    </citation>
    <scope>NUCLEOTIDE SEQUENCE [LARGE SCALE GENOMIC DNA]</scope>
    <source>
        <strain evidence="2">JCM 14732</strain>
    </source>
</reference>
<evidence type="ECO:0000313" key="3">
    <source>
        <dbReference type="Proteomes" id="UP000380867"/>
    </source>
</evidence>
<dbReference type="OrthoDB" id="9808049at2"/>
<dbReference type="Pfam" id="PF13738">
    <property type="entry name" value="Pyr_redox_3"/>
    <property type="match status" value="1"/>
</dbReference>
<dbReference type="PRINTS" id="PR00411">
    <property type="entry name" value="PNDRDTASEI"/>
</dbReference>
<organism evidence="2 3">
    <name type="scientific">Aeromicrobium ginsengisoli</name>
    <dbReference type="NCBI Taxonomy" id="363867"/>
    <lineage>
        <taxon>Bacteria</taxon>
        <taxon>Bacillati</taxon>
        <taxon>Actinomycetota</taxon>
        <taxon>Actinomycetes</taxon>
        <taxon>Propionibacteriales</taxon>
        <taxon>Nocardioidaceae</taxon>
        <taxon>Aeromicrobium</taxon>
    </lineage>
</organism>
<comment type="caution">
    <text evidence="2">The sequence shown here is derived from an EMBL/GenBank/DDBJ whole genome shotgun (WGS) entry which is preliminary data.</text>
</comment>
<dbReference type="AlphaFoldDB" id="A0A5M4FIV3"/>
<dbReference type="InterPro" id="IPR050982">
    <property type="entry name" value="Auxin_biosynth/cation_transpt"/>
</dbReference>
<dbReference type="EMBL" id="SDPQ02000001">
    <property type="protein sequence ID" value="KAA1399888.1"/>
    <property type="molecule type" value="Genomic_DNA"/>
</dbReference>
<protein>
    <submittedName>
        <fullName evidence="2">NAD(P)/FAD-dependent oxidoreductase</fullName>
    </submittedName>
</protein>
<gene>
    <name evidence="2" type="ORF">ESP70_003790</name>
</gene>
<dbReference type="GO" id="GO:0004497">
    <property type="term" value="F:monooxygenase activity"/>
    <property type="evidence" value="ECO:0007669"/>
    <property type="project" value="TreeGrafter"/>
</dbReference>
<name>A0A5M4FIV3_9ACTN</name>
<keyword evidence="3" id="KW-1185">Reference proteome</keyword>
<dbReference type="PANTHER" id="PTHR43539:SF68">
    <property type="entry name" value="FLAVIN-BINDING MONOOXYGENASE-LIKE PROTEIN (AFU_ORTHOLOGUE AFUA_4G09220)"/>
    <property type="match status" value="1"/>
</dbReference>
<evidence type="ECO:0000313" key="2">
    <source>
        <dbReference type="EMBL" id="KAA1399888.1"/>
    </source>
</evidence>
<keyword evidence="1" id="KW-0560">Oxidoreductase</keyword>
<dbReference type="PANTHER" id="PTHR43539">
    <property type="entry name" value="FLAVIN-BINDING MONOOXYGENASE-LIKE PROTEIN (AFU_ORTHOLOGUE AFUA_4G09220)"/>
    <property type="match status" value="1"/>
</dbReference>
<accession>A0A5M4FIV3</accession>
<dbReference type="Proteomes" id="UP000380867">
    <property type="component" value="Unassembled WGS sequence"/>
</dbReference>
<evidence type="ECO:0000256" key="1">
    <source>
        <dbReference type="ARBA" id="ARBA00023002"/>
    </source>
</evidence>
<dbReference type="GO" id="GO:0050660">
    <property type="term" value="F:flavin adenine dinucleotide binding"/>
    <property type="evidence" value="ECO:0007669"/>
    <property type="project" value="TreeGrafter"/>
</dbReference>
<dbReference type="Gene3D" id="3.50.50.60">
    <property type="entry name" value="FAD/NAD(P)-binding domain"/>
    <property type="match status" value="2"/>
</dbReference>
<dbReference type="InterPro" id="IPR036188">
    <property type="entry name" value="FAD/NAD-bd_sf"/>
</dbReference>
<sequence>MSVQMTEVAAGHAERAFASWLHDHATAMESGSAGAVLETLDKNCWWRDLLALTWNLGTSHGHGPIAELLNQHLATARPASFAIDTGFGPVDAIDDNGTITGFFLFETPSAWCRGVATLAEVDGAWRAISMMTGMEDLKGHERAIGTRRPVGPRHLPGARSSHNWKDQRAEKVAYRDRDPETVVIGAGQGGLAVAANLGLMGVDTLVIERSERVGDGWRKRYHSLVLHDPVWADHLPYLPFPSSWPIYSAKDKIADWFEFYAEAMELNVWTQADMYESSYDAAAGRWTLKIRTPEGERVIHPQDVILATGAAAEVNLPEFPHREAFGGVSYHSSGHSSGGDWAGRKAVVIGACNSAHDIAQDLYESGAAVTMVQRSSTYIMSQEFGIPALFGANFVEGGPPTEYADLMASGTPWPRVLELAVEGTKATAALDADLLASLDAVGFKRNDGPGGTGLMGYALARGGGYYIDVGCSRLIAERKIHLVQGSGLAEFTESGVRLEDGRELEADLVVLATGYKNMRETARRVLGDEVADACPDVLGIGADGEIGGLYRPTGAPGFWFMGGPLAWVRIYSKHLALQIVARQKGVIPR</sequence>